<sequence>MQGSIKADRVLPGLGRMSAMTEPLHSDPLEKLNSQADSFLTAARLHRRGWTAEGKKTRWQFSDLDCSVRQPPLSRSDGNQGPECAEICPKDPRSRQVPVVNNREDRKMCSEKQGDEAKQTSEGGFLS</sequence>
<protein>
    <submittedName>
        <fullName evidence="1">Uncharacterized protein</fullName>
    </submittedName>
</protein>
<gene>
    <name evidence="1" type="ORF">E3U43_022447</name>
</gene>
<name>A0ACD3R3P4_LARCR</name>
<accession>A0ACD3R3P4</accession>
<proteinExistence type="predicted"/>
<comment type="caution">
    <text evidence="1">The sequence shown here is derived from an EMBL/GenBank/DDBJ whole genome shotgun (WGS) entry which is preliminary data.</text>
</comment>
<evidence type="ECO:0000313" key="1">
    <source>
        <dbReference type="EMBL" id="TMS13967.1"/>
    </source>
</evidence>
<evidence type="ECO:0000313" key="2">
    <source>
        <dbReference type="Proteomes" id="UP000793456"/>
    </source>
</evidence>
<dbReference type="EMBL" id="CM011683">
    <property type="protein sequence ID" value="TMS13967.1"/>
    <property type="molecule type" value="Genomic_DNA"/>
</dbReference>
<organism evidence="1 2">
    <name type="scientific">Larimichthys crocea</name>
    <name type="common">Large yellow croaker</name>
    <name type="synonym">Pseudosciaena crocea</name>
    <dbReference type="NCBI Taxonomy" id="215358"/>
    <lineage>
        <taxon>Eukaryota</taxon>
        <taxon>Metazoa</taxon>
        <taxon>Chordata</taxon>
        <taxon>Craniata</taxon>
        <taxon>Vertebrata</taxon>
        <taxon>Euteleostomi</taxon>
        <taxon>Actinopterygii</taxon>
        <taxon>Neopterygii</taxon>
        <taxon>Teleostei</taxon>
        <taxon>Neoteleostei</taxon>
        <taxon>Acanthomorphata</taxon>
        <taxon>Eupercaria</taxon>
        <taxon>Sciaenidae</taxon>
        <taxon>Larimichthys</taxon>
    </lineage>
</organism>
<dbReference type="Proteomes" id="UP000793456">
    <property type="component" value="Chromosome X"/>
</dbReference>
<reference evidence="1" key="1">
    <citation type="submission" date="2018-11" db="EMBL/GenBank/DDBJ databases">
        <title>The sequence and de novo assembly of Larimichthys crocea genome using PacBio and Hi-C technologies.</title>
        <authorList>
            <person name="Xu P."/>
            <person name="Chen B."/>
            <person name="Zhou Z."/>
            <person name="Ke Q."/>
            <person name="Wu Y."/>
            <person name="Bai H."/>
            <person name="Pu F."/>
        </authorList>
    </citation>
    <scope>NUCLEOTIDE SEQUENCE</scope>
    <source>
        <tissue evidence="1">Muscle</tissue>
    </source>
</reference>
<keyword evidence="2" id="KW-1185">Reference proteome</keyword>